<feature type="region of interest" description="Disordered" evidence="1">
    <location>
        <begin position="110"/>
        <end position="129"/>
    </location>
</feature>
<name>X7ZV18_MYCXE</name>
<comment type="caution">
    <text evidence="2">The sequence shown here is derived from an EMBL/GenBank/DDBJ whole genome shotgun (WGS) entry which is preliminary data.</text>
</comment>
<evidence type="ECO:0000256" key="1">
    <source>
        <dbReference type="SAM" id="MobiDB-lite"/>
    </source>
</evidence>
<protein>
    <submittedName>
        <fullName evidence="2">Uncharacterized protein</fullName>
    </submittedName>
</protein>
<gene>
    <name evidence="2" type="ORF">I553_5257</name>
</gene>
<sequence>MGALLAHAAADSTLEQAALELLPTVRGAFCLIFMDENTLYAGRDPFGYGRCAWDDSTAAGWWLPKPQPSTSSGRRSSVTSSRVNCWRSTPTGAVQPFRRAHAQGLRLRIRLPGTPGQHDRRPIGARRPG</sequence>
<dbReference type="AlphaFoldDB" id="X7ZV18"/>
<feature type="compositionally biased region" description="Low complexity" evidence="1">
    <location>
        <begin position="69"/>
        <end position="83"/>
    </location>
</feature>
<dbReference type="PATRIC" id="fig|1299334.3.peg.7212"/>
<feature type="region of interest" description="Disordered" evidence="1">
    <location>
        <begin position="64"/>
        <end position="90"/>
    </location>
</feature>
<organism evidence="2">
    <name type="scientific">Mycobacterium xenopi 4042</name>
    <dbReference type="NCBI Taxonomy" id="1299334"/>
    <lineage>
        <taxon>Bacteria</taxon>
        <taxon>Bacillati</taxon>
        <taxon>Actinomycetota</taxon>
        <taxon>Actinomycetes</taxon>
        <taxon>Mycobacteriales</taxon>
        <taxon>Mycobacteriaceae</taxon>
        <taxon>Mycobacterium</taxon>
    </lineage>
</organism>
<dbReference type="EMBL" id="JAOB01000069">
    <property type="protein sequence ID" value="EUA23094.1"/>
    <property type="molecule type" value="Genomic_DNA"/>
</dbReference>
<evidence type="ECO:0000313" key="2">
    <source>
        <dbReference type="EMBL" id="EUA23094.1"/>
    </source>
</evidence>
<accession>X7ZV18</accession>
<proteinExistence type="predicted"/>
<reference evidence="2" key="1">
    <citation type="submission" date="2014-01" db="EMBL/GenBank/DDBJ databases">
        <authorList>
            <person name="Brown-Elliot B."/>
            <person name="Wallace R."/>
            <person name="Lenaerts A."/>
            <person name="Ordway D."/>
            <person name="DeGroote M.A."/>
            <person name="Parker T."/>
            <person name="Sizemore C."/>
            <person name="Tallon L.J."/>
            <person name="Sadzewicz L.K."/>
            <person name="Sengamalay N."/>
            <person name="Fraser C.M."/>
            <person name="Hine E."/>
            <person name="Shefchek K.A."/>
            <person name="Das S.P."/>
            <person name="Tettelin H."/>
        </authorList>
    </citation>
    <scope>NUCLEOTIDE SEQUENCE [LARGE SCALE GENOMIC DNA]</scope>
    <source>
        <strain evidence="2">4042</strain>
    </source>
</reference>